<sequence length="728" mass="76273">MAQRCTADFTINRAAGAALLRVLKTTLDRDTKLGFAGIDRGTRRAALHIGQSGLAAVTETETGPGAQCAVGAFIIDAQRGAQRHLLVEPVIGAGHAVHARPVAAHAGAQVERGRLVQQRAHRQLRFQLDAAGLRLAVIDLHRHPALAVLQQHVVGIVVDLAHRCAGAEHGAVAPVMLDRGVEPQRHLRLERRIAAAVRVEPAVVGRNEVPRHHVLRGRRLVRARQRQPQLVFLVGQLEQGLEQRAQHAGPFVDRCKAGAVDVGLVAFPAHAGIDRPAGGDIPFVLAVHGHARDARREILVQVGRVAARQRQLALAAGVVAVGHAHVPAQRQCMLGGRGLAVHGRAQRERARILALAGHALLGGLGHHRAVQRGSVAQFAAEAVAVGRVTAGVDAEFHVELGAFVQLAHPVQVGTSETVVAAEAAVDAVVVRARIGVEVDRGQAAGVVGERVVVDEGLPGQRVAAVERPVDARRQVDAVGPAPLGPGRGAVDVGHAHRIGARLRAGRHAVILVAPGVQAHGIRHGAIAVRQLQAGAGRIELAALGAAEFDHVLVELDRFFQHDIDGAGNRLRAELGAGRAQHLDAFDHVGRQVVDGKAGRRFFAVDQNLRIAGAQAAHADFAAAAPGRAAHRDAGDAFQHVVDGRVAVFLQFFAVDHGLAGGIVAARIVAGGRALDHDLLHHGFGLDAGRAGGIVFSAGSAGGKENGANGADGNGDLRQAHGHNDYQLW</sequence>
<reference evidence="2" key="1">
    <citation type="journal article" date="2019" name="Sci. Rep.">
        <title>Draft genome of Tanacetum cinerariifolium, the natural source of mosquito coil.</title>
        <authorList>
            <person name="Yamashiro T."/>
            <person name="Shiraishi A."/>
            <person name="Satake H."/>
            <person name="Nakayama K."/>
        </authorList>
    </citation>
    <scope>NUCLEOTIDE SEQUENCE</scope>
</reference>
<feature type="region of interest" description="Disordered" evidence="1">
    <location>
        <begin position="704"/>
        <end position="728"/>
    </location>
</feature>
<gene>
    <name evidence="2" type="ORF">Tci_000185</name>
</gene>
<organism evidence="2">
    <name type="scientific">Tanacetum cinerariifolium</name>
    <name type="common">Dalmatian daisy</name>
    <name type="synonym">Chrysanthemum cinerariifolium</name>
    <dbReference type="NCBI Taxonomy" id="118510"/>
    <lineage>
        <taxon>Eukaryota</taxon>
        <taxon>Viridiplantae</taxon>
        <taxon>Streptophyta</taxon>
        <taxon>Embryophyta</taxon>
        <taxon>Tracheophyta</taxon>
        <taxon>Spermatophyta</taxon>
        <taxon>Magnoliopsida</taxon>
        <taxon>eudicotyledons</taxon>
        <taxon>Gunneridae</taxon>
        <taxon>Pentapetalae</taxon>
        <taxon>asterids</taxon>
        <taxon>campanulids</taxon>
        <taxon>Asterales</taxon>
        <taxon>Asteraceae</taxon>
        <taxon>Asteroideae</taxon>
        <taxon>Anthemideae</taxon>
        <taxon>Anthemidinae</taxon>
        <taxon>Tanacetum</taxon>
    </lineage>
</organism>
<protein>
    <submittedName>
        <fullName evidence="2">Uncharacterized protein</fullName>
    </submittedName>
</protein>
<dbReference type="AlphaFoldDB" id="A0A699GEZ0"/>
<feature type="compositionally biased region" description="Basic and acidic residues" evidence="1">
    <location>
        <begin position="717"/>
        <end position="728"/>
    </location>
</feature>
<comment type="caution">
    <text evidence="2">The sequence shown here is derived from an EMBL/GenBank/DDBJ whole genome shotgun (WGS) entry which is preliminary data.</text>
</comment>
<evidence type="ECO:0000313" key="2">
    <source>
        <dbReference type="EMBL" id="GEU28207.1"/>
    </source>
</evidence>
<evidence type="ECO:0000256" key="1">
    <source>
        <dbReference type="SAM" id="MobiDB-lite"/>
    </source>
</evidence>
<proteinExistence type="predicted"/>
<dbReference type="EMBL" id="BKCJ010000002">
    <property type="protein sequence ID" value="GEU28207.1"/>
    <property type="molecule type" value="Genomic_DNA"/>
</dbReference>
<name>A0A699GEZ0_TANCI</name>
<accession>A0A699GEZ0</accession>